<evidence type="ECO:0000313" key="2">
    <source>
        <dbReference type="EMBL" id="QOS68528.1"/>
    </source>
</evidence>
<organism evidence="2 3">
    <name type="scientific">Eggerthella guodeyinii</name>
    <dbReference type="NCBI Taxonomy" id="2690837"/>
    <lineage>
        <taxon>Bacteria</taxon>
        <taxon>Bacillati</taxon>
        <taxon>Actinomycetota</taxon>
        <taxon>Coriobacteriia</taxon>
        <taxon>Eggerthellales</taxon>
        <taxon>Eggerthellaceae</taxon>
        <taxon>Eggerthella</taxon>
    </lineage>
</organism>
<dbReference type="SMART" id="SM00954">
    <property type="entry name" value="RelA_SpoT"/>
    <property type="match status" value="1"/>
</dbReference>
<protein>
    <submittedName>
        <fullName evidence="2">(P)ppGpp synthetase</fullName>
    </submittedName>
</protein>
<dbReference type="CDD" id="cd05399">
    <property type="entry name" value="NT_Rel-Spo_like"/>
    <property type="match status" value="1"/>
</dbReference>
<dbReference type="EMBL" id="CP063310">
    <property type="protein sequence ID" value="QOS68528.1"/>
    <property type="molecule type" value="Genomic_DNA"/>
</dbReference>
<dbReference type="AlphaFoldDB" id="A0A6L7ISL6"/>
<dbReference type="PANTHER" id="PTHR47837">
    <property type="entry name" value="GTP PYROPHOSPHOKINASE YJBM"/>
    <property type="match status" value="1"/>
</dbReference>
<dbReference type="InterPro" id="IPR043519">
    <property type="entry name" value="NT_sf"/>
</dbReference>
<dbReference type="Proteomes" id="UP000478463">
    <property type="component" value="Chromosome"/>
</dbReference>
<evidence type="ECO:0000313" key="3">
    <source>
        <dbReference type="Proteomes" id="UP000478463"/>
    </source>
</evidence>
<dbReference type="Gene3D" id="1.10.287.860">
    <property type="entry name" value="Nucleotidyltransferase"/>
    <property type="match status" value="1"/>
</dbReference>
<dbReference type="SUPFAM" id="SSF81301">
    <property type="entry name" value="Nucleotidyltransferase"/>
    <property type="match status" value="1"/>
</dbReference>
<gene>
    <name evidence="2" type="ORF">GS424_001245</name>
</gene>
<evidence type="ECO:0000259" key="1">
    <source>
        <dbReference type="SMART" id="SM00954"/>
    </source>
</evidence>
<dbReference type="InterPro" id="IPR052366">
    <property type="entry name" value="GTP_Pyrophosphokinase"/>
</dbReference>
<feature type="domain" description="RelA/SpoT" evidence="1">
    <location>
        <begin position="90"/>
        <end position="213"/>
    </location>
</feature>
<reference evidence="2 3" key="1">
    <citation type="submission" date="2020-10" db="EMBL/GenBank/DDBJ databases">
        <title>Eggerthella sp. nov., isolated from human feces.</title>
        <authorList>
            <person name="Yajun G."/>
        </authorList>
    </citation>
    <scope>NUCLEOTIDE SEQUENCE [LARGE SCALE GENOMIC DNA]</scope>
    <source>
        <strain evidence="2 3">HF-1101</strain>
    </source>
</reference>
<accession>A0A6L7ISL6</accession>
<dbReference type="GO" id="GO:0015969">
    <property type="term" value="P:guanosine tetraphosphate metabolic process"/>
    <property type="evidence" value="ECO:0007669"/>
    <property type="project" value="InterPro"/>
</dbReference>
<dbReference type="PANTHER" id="PTHR47837:SF2">
    <property type="entry name" value="GTP PYROPHOSPHOKINASE YWAC"/>
    <property type="match status" value="1"/>
</dbReference>
<sequence length="249" mass="29536">MADAAQHPSDRRLAVDEQKSEDIHRYPFLLTDDLRGPIDDLQRLRDAEVKTREIIQKYQAAMREMMVRFEILDQDLNLKKHRNPIHHVESRIKKPASIFEKLERYGKEPTLENLERYIMDVAGVRVICSYIHDVYNLLELLQKQDDLEIVEIKDYIYNPKPNGYRSLHVIVRIPVYFLDKKELIPVEVQLRTIAMDFWASLEHDLKYKSVSEVQGIDSYDELKDCSRIIEDVEARMQILARALEREDDR</sequence>
<dbReference type="KEGG" id="egd:GS424_001245"/>
<name>A0A6L7ISL6_9ACTN</name>
<proteinExistence type="predicted"/>
<dbReference type="Gene3D" id="3.30.460.10">
    <property type="entry name" value="Beta Polymerase, domain 2"/>
    <property type="match status" value="1"/>
</dbReference>
<dbReference type="Pfam" id="PF04607">
    <property type="entry name" value="RelA_SpoT"/>
    <property type="match status" value="1"/>
</dbReference>
<dbReference type="InterPro" id="IPR007685">
    <property type="entry name" value="RelA_SpoT"/>
</dbReference>
<dbReference type="RefSeq" id="WP_160942107.1">
    <property type="nucleotide sequence ID" value="NZ_CP063310.1"/>
</dbReference>